<dbReference type="AlphaFoldDB" id="A0A4Y1YLL5"/>
<protein>
    <recommendedName>
        <fullName evidence="3">N-acyl amino acid synthase, PEP-CTERM/exosortase system-associated</fullName>
    </recommendedName>
</protein>
<reference evidence="1 2" key="1">
    <citation type="submission" date="2019-06" db="EMBL/GenBank/DDBJ databases">
        <title>Nitrosomonas stercoris KYUHI-S whole genome shotgun sequence.</title>
        <authorList>
            <person name="Nakagawa T."/>
            <person name="Tsuchiya Y."/>
            <person name="Takahashi R."/>
        </authorList>
    </citation>
    <scope>NUCLEOTIDE SEQUENCE [LARGE SCALE GENOMIC DNA]</scope>
    <source>
        <strain evidence="1 2">KYUHI-S</strain>
    </source>
</reference>
<dbReference type="Proteomes" id="UP000316473">
    <property type="component" value="Chromosome"/>
</dbReference>
<accession>A0A4Y1YLL5</accession>
<keyword evidence="2" id="KW-1185">Reference proteome</keyword>
<evidence type="ECO:0000313" key="1">
    <source>
        <dbReference type="EMBL" id="BBL35030.1"/>
    </source>
</evidence>
<dbReference type="Gene3D" id="3.40.630.30">
    <property type="match status" value="1"/>
</dbReference>
<evidence type="ECO:0008006" key="3">
    <source>
        <dbReference type="Google" id="ProtNLM"/>
    </source>
</evidence>
<dbReference type="NCBIfam" id="TIGR03694">
    <property type="entry name" value="exosort_acyl"/>
    <property type="match status" value="1"/>
</dbReference>
<dbReference type="Pfam" id="PF13444">
    <property type="entry name" value="Acetyltransf_5"/>
    <property type="match status" value="1"/>
</dbReference>
<proteinExistence type="predicted"/>
<name>A0A4Y1YLL5_9PROT</name>
<evidence type="ECO:0000313" key="2">
    <source>
        <dbReference type="Proteomes" id="UP000316473"/>
    </source>
</evidence>
<dbReference type="EMBL" id="AP019755">
    <property type="protein sequence ID" value="BBL35030.1"/>
    <property type="molecule type" value="Genomic_DNA"/>
</dbReference>
<dbReference type="InterPro" id="IPR016181">
    <property type="entry name" value="Acyl_CoA_acyltransferase"/>
</dbReference>
<sequence length="275" mass="31411">MFTQGINHLGTSFKQYFEIVPALTEELKQEAYRVRHAVYCEDLHFETSRPDGFEIDEYDARSLHLLIRSIHNNTFIGCTRIIRPPLGSSDKRLPFERTCAQTLDRSIIDPAKLPADKIGEVSRLAVISAFRRRKGEKNHPISISEEDFSLGSILRFPYIPLGLYIGTVELARLYNIKVLFMLTEKRLASHFSRLGAQLESIGEPVEHRGLRFPSMVETHSIIANMRSIFRPLYQVVAKDINIVMNATNQLSILAPIDAHPGMYAHHTETRRNAVR</sequence>
<dbReference type="InterPro" id="IPR022484">
    <property type="entry name" value="PEP-CTERM/exosrtase_acylTfrase"/>
</dbReference>
<organism evidence="1 2">
    <name type="scientific">Nitrosomonas stercoris</name>
    <dbReference type="NCBI Taxonomy" id="1444684"/>
    <lineage>
        <taxon>Bacteria</taxon>
        <taxon>Pseudomonadati</taxon>
        <taxon>Pseudomonadota</taxon>
        <taxon>Betaproteobacteria</taxon>
        <taxon>Nitrosomonadales</taxon>
        <taxon>Nitrosomonadaceae</taxon>
        <taxon>Nitrosomonas</taxon>
    </lineage>
</organism>
<dbReference type="SUPFAM" id="SSF55729">
    <property type="entry name" value="Acyl-CoA N-acyltransferases (Nat)"/>
    <property type="match status" value="1"/>
</dbReference>
<gene>
    <name evidence="1" type="ORF">Nstercoris_01284</name>
</gene>
<dbReference type="KEGG" id="nst:Nstercoris_01284"/>